<dbReference type="InterPro" id="IPR003961">
    <property type="entry name" value="FN3_dom"/>
</dbReference>
<dbReference type="Gene3D" id="2.60.40.10">
    <property type="entry name" value="Immunoglobulins"/>
    <property type="match status" value="2"/>
</dbReference>
<protein>
    <submittedName>
        <fullName evidence="2">Cleaved adhesin domain-containing protein</fullName>
    </submittedName>
</protein>
<dbReference type="Gene3D" id="2.60.120.200">
    <property type="match status" value="2"/>
</dbReference>
<evidence type="ECO:0000313" key="3">
    <source>
        <dbReference type="Proteomes" id="UP000295215"/>
    </source>
</evidence>
<dbReference type="InterPro" id="IPR013783">
    <property type="entry name" value="Ig-like_fold"/>
</dbReference>
<dbReference type="NCBIfam" id="NF038128">
    <property type="entry name" value="choice_anch_J"/>
    <property type="match status" value="1"/>
</dbReference>
<dbReference type="PROSITE" id="PS50853">
    <property type="entry name" value="FN3"/>
    <property type="match status" value="1"/>
</dbReference>
<dbReference type="AlphaFoldDB" id="A0A4R7ELE2"/>
<evidence type="ECO:0000313" key="2">
    <source>
        <dbReference type="EMBL" id="TDS49979.1"/>
    </source>
</evidence>
<organism evidence="2 3">
    <name type="scientific">Myroides indicus</name>
    <dbReference type="NCBI Taxonomy" id="1323422"/>
    <lineage>
        <taxon>Bacteria</taxon>
        <taxon>Pseudomonadati</taxon>
        <taxon>Bacteroidota</taxon>
        <taxon>Flavobacteriia</taxon>
        <taxon>Flavobacteriales</taxon>
        <taxon>Flavobacteriaceae</taxon>
        <taxon>Myroides</taxon>
    </lineage>
</organism>
<dbReference type="CDD" id="cd00063">
    <property type="entry name" value="FN3"/>
    <property type="match status" value="1"/>
</dbReference>
<dbReference type="EMBL" id="SOAG01000061">
    <property type="protein sequence ID" value="TDS49979.1"/>
    <property type="molecule type" value="Genomic_DNA"/>
</dbReference>
<dbReference type="Pfam" id="PF07675">
    <property type="entry name" value="Cleaved_Adhesin"/>
    <property type="match status" value="1"/>
</dbReference>
<dbReference type="InterPro" id="IPR011628">
    <property type="entry name" value="Cleaved_adhesin"/>
</dbReference>
<dbReference type="RefSeq" id="WP_208293418.1">
    <property type="nucleotide sequence ID" value="NZ_SOAG01000061.1"/>
</dbReference>
<accession>A0A4R7ELE2</accession>
<sequence>MENTHEVLLSTTGIDLSSFTRVLKPMTVYLEKDYVKEVIYLEGLTGDVNLAWHVKMEGETVLLIDNLRIEEVDCVAPEIDLEIGDIKSDEVTLQWDSSGDDWEYYLQPAWGKEPSGLGTSLAASRVVVKSLNDGTALQGNTEYEVYVRFKCSGGTFGLWEGPYRFKTPCDAVYQVPFWEGFNSSYWKYDSKSLDCWTIINHNKDQADWREYGYNAYEGDQAMHFVNFEHEFTHDDWLISPKIELTGGNYILKYHYKTDQFYNTSFEVLLSSSGTDPADFTMVLLPKKTYTNDSYVEQQVYISGISAEVHLAWHIVGEGGAIVYLDNVFVVEAGDCPDPTLLTSSAITSNSAEVSWNQPGGVTQWEVYVAAYGEGTPDKTTVAMHQVKGSPKITLSGLAEGTAYTVYVRAVCEEGGFSNWSSPLPIGTLAGANGNCLGAQPLVVNKG</sequence>
<dbReference type="InterPro" id="IPR036116">
    <property type="entry name" value="FN3_sf"/>
</dbReference>
<comment type="caution">
    <text evidence="2">The sequence shown here is derived from an EMBL/GenBank/DDBJ whole genome shotgun (WGS) entry which is preliminary data.</text>
</comment>
<dbReference type="SUPFAM" id="SSF49265">
    <property type="entry name" value="Fibronectin type III"/>
    <property type="match status" value="1"/>
</dbReference>
<reference evidence="2 3" key="1">
    <citation type="submission" date="2019-03" db="EMBL/GenBank/DDBJ databases">
        <title>Genomic Encyclopedia of Archaeal and Bacterial Type Strains, Phase II (KMG-II): from individual species to whole genera.</title>
        <authorList>
            <person name="Goeker M."/>
        </authorList>
    </citation>
    <scope>NUCLEOTIDE SEQUENCE [LARGE SCALE GENOMIC DNA]</scope>
    <source>
        <strain evidence="2 3">DSM 28213</strain>
    </source>
</reference>
<keyword evidence="3" id="KW-1185">Reference proteome</keyword>
<feature type="non-terminal residue" evidence="2">
    <location>
        <position position="446"/>
    </location>
</feature>
<dbReference type="SMART" id="SM00060">
    <property type="entry name" value="FN3"/>
    <property type="match status" value="2"/>
</dbReference>
<evidence type="ECO:0000259" key="1">
    <source>
        <dbReference type="PROSITE" id="PS50853"/>
    </source>
</evidence>
<dbReference type="Proteomes" id="UP000295215">
    <property type="component" value="Unassembled WGS sequence"/>
</dbReference>
<dbReference type="Pfam" id="PF00041">
    <property type="entry name" value="fn3"/>
    <property type="match status" value="1"/>
</dbReference>
<proteinExistence type="predicted"/>
<name>A0A4R7ELE2_9FLAO</name>
<feature type="domain" description="Fibronectin type-III" evidence="1">
    <location>
        <begin position="337"/>
        <end position="430"/>
    </location>
</feature>
<gene>
    <name evidence="2" type="ORF">C8P70_1612</name>
</gene>